<proteinExistence type="predicted"/>
<reference evidence="3 4" key="1">
    <citation type="submission" date="2024-01" db="EMBL/GenBank/DDBJ databases">
        <title>The genome of the rayed Mediterranean limpet Patella caerulea (Linnaeus, 1758).</title>
        <authorList>
            <person name="Anh-Thu Weber A."/>
            <person name="Halstead-Nussloch G."/>
        </authorList>
    </citation>
    <scope>NUCLEOTIDE SEQUENCE [LARGE SCALE GENOMIC DNA]</scope>
    <source>
        <strain evidence="3">AATW-2023a</strain>
        <tissue evidence="3">Whole specimen</tissue>
    </source>
</reference>
<feature type="compositionally biased region" description="Polar residues" evidence="1">
    <location>
        <begin position="138"/>
        <end position="168"/>
    </location>
</feature>
<evidence type="ECO:0000256" key="2">
    <source>
        <dbReference type="SAM" id="Phobius"/>
    </source>
</evidence>
<comment type="caution">
    <text evidence="3">The sequence shown here is derived from an EMBL/GenBank/DDBJ whole genome shotgun (WGS) entry which is preliminary data.</text>
</comment>
<evidence type="ECO:0000313" key="3">
    <source>
        <dbReference type="EMBL" id="KAK6167749.1"/>
    </source>
</evidence>
<gene>
    <name evidence="3" type="ORF">SNE40_021710</name>
</gene>
<evidence type="ECO:0000256" key="1">
    <source>
        <dbReference type="SAM" id="MobiDB-lite"/>
    </source>
</evidence>
<organism evidence="3 4">
    <name type="scientific">Patella caerulea</name>
    <name type="common">Rayed Mediterranean limpet</name>
    <dbReference type="NCBI Taxonomy" id="87958"/>
    <lineage>
        <taxon>Eukaryota</taxon>
        <taxon>Metazoa</taxon>
        <taxon>Spiralia</taxon>
        <taxon>Lophotrochozoa</taxon>
        <taxon>Mollusca</taxon>
        <taxon>Gastropoda</taxon>
        <taxon>Patellogastropoda</taxon>
        <taxon>Patelloidea</taxon>
        <taxon>Patellidae</taxon>
        <taxon>Patella</taxon>
    </lineage>
</organism>
<keyword evidence="2" id="KW-0472">Membrane</keyword>
<dbReference type="EMBL" id="JAZGQO010000018">
    <property type="protein sequence ID" value="KAK6167749.1"/>
    <property type="molecule type" value="Genomic_DNA"/>
</dbReference>
<name>A0AAN8IZB7_PATCE</name>
<keyword evidence="2" id="KW-1133">Transmembrane helix</keyword>
<feature type="transmembrane region" description="Helical" evidence="2">
    <location>
        <begin position="431"/>
        <end position="456"/>
    </location>
</feature>
<feature type="compositionally biased region" description="Polar residues" evidence="1">
    <location>
        <begin position="37"/>
        <end position="48"/>
    </location>
</feature>
<feature type="region of interest" description="Disordered" evidence="1">
    <location>
        <begin position="29"/>
        <end position="168"/>
    </location>
</feature>
<evidence type="ECO:0000313" key="4">
    <source>
        <dbReference type="Proteomes" id="UP001347796"/>
    </source>
</evidence>
<dbReference type="AlphaFoldDB" id="A0AAN8IZB7"/>
<accession>A0AAN8IZB7</accession>
<keyword evidence="2" id="KW-0812">Transmembrane</keyword>
<feature type="compositionally biased region" description="Basic and acidic residues" evidence="1">
    <location>
        <begin position="75"/>
        <end position="85"/>
    </location>
</feature>
<sequence length="458" mass="50250">MASKWKTLSASFQPQESKFGNLVCQPVATKDKPCKNVLNNNLSKTTSRPPEKILSKSSKTAQPKMPAPKHGSQSSERKLDSEIEKNLAAFSSKTKPGMLNRNLIIPNKSPGTKGKEKTSEPGNRDALKAKTKNHAGYLTTSLSTMAVTPTRSKSDTFQPRSPKSENACQTFKTRGNNKRHVNFNSNSLSANHIPQLQSATSTLSEKGAKIEFLSGNSAELTRSLNRRAAQSCQLKRSATKQVVYYQNRFMVLESISLPSSLHQKLKAGSIHSGSLQLAPDVIQASIKQDVDRKRSNQSGKRLDIDSEEQALAADVNTRCSGSDKKRVASVQADDNLVPNEERIDDCATCATTNTCATNMEMDASSVTMDARAIEIVITDEADNSRRVNGAKQASIWKRIGRVLIDNRMKGKPDCERVLRGHPEENIVLKRILNIIFIIIGVCLLVAVFIVIIYTAIGK</sequence>
<protein>
    <submittedName>
        <fullName evidence="3">Uncharacterized protein</fullName>
    </submittedName>
</protein>
<dbReference type="Proteomes" id="UP001347796">
    <property type="component" value="Unassembled WGS sequence"/>
</dbReference>
<keyword evidence="4" id="KW-1185">Reference proteome</keyword>
<feature type="compositionally biased region" description="Basic and acidic residues" evidence="1">
    <location>
        <begin position="113"/>
        <end position="128"/>
    </location>
</feature>